<keyword evidence="2" id="KW-0326">Glycosidase</keyword>
<dbReference type="PROSITE" id="PS51782">
    <property type="entry name" value="LYSM"/>
    <property type="match status" value="2"/>
</dbReference>
<evidence type="ECO:0000259" key="1">
    <source>
        <dbReference type="PROSITE" id="PS51782"/>
    </source>
</evidence>
<dbReference type="AlphaFoldDB" id="A0A1W1ECF3"/>
<organism evidence="2">
    <name type="scientific">hydrothermal vent metagenome</name>
    <dbReference type="NCBI Taxonomy" id="652676"/>
    <lineage>
        <taxon>unclassified sequences</taxon>
        <taxon>metagenomes</taxon>
        <taxon>ecological metagenomes</taxon>
    </lineage>
</organism>
<dbReference type="InterPro" id="IPR018392">
    <property type="entry name" value="LysM"/>
</dbReference>
<dbReference type="PANTHER" id="PTHR33734:SF22">
    <property type="entry name" value="MEMBRANE-BOUND LYTIC MUREIN TRANSGLYCOSYLASE D"/>
    <property type="match status" value="1"/>
</dbReference>
<dbReference type="PANTHER" id="PTHR33734">
    <property type="entry name" value="LYSM DOMAIN-CONTAINING GPI-ANCHORED PROTEIN 2"/>
    <property type="match status" value="1"/>
</dbReference>
<name>A0A1W1ECF3_9ZZZZ</name>
<evidence type="ECO:0000313" key="2">
    <source>
        <dbReference type="EMBL" id="SFZ97701.1"/>
    </source>
</evidence>
<dbReference type="CDD" id="cd22784">
    <property type="entry name" value="DPBB_MltA_YuiC-like"/>
    <property type="match status" value="1"/>
</dbReference>
<sequence length="408" mass="47022">MPFLFAELNAKKTVDCRIATADVSMCNPYARKFIVAKKIQYEKEEPKLIISKTLPKPKKQKIKVITVIDMIEKHIKIEDPIRYEGSKDSSLKQLHIESQDSSSISLEEELNIRRNSTIEKIKNLDQKSQINILAEKNVTIELPNIYTFNDLNKSKISVVKLKVNENNLTKKQVSGIYKVTSGDSLSRIARRFYMKTSDLMAINNIKKGDKLKIGKELIIHLEQNMIDTISKAEYIIESGDTITSIAKKFDIEKSDILKYNKLKKASKIKIGQKLVLPFPYKIAQLERARKARIAALKRDKKIRGNLKRKLRVTATAYTSHGAQTDSTPFLAAWNNRLRPGMKAIAVSRDMLTRYGLRNGSKVRIAGLSGYYTVRDKMNKRYKKRIDIYMGMDRRRALRWGRRSVIIYY</sequence>
<dbReference type="Gene3D" id="3.10.350.10">
    <property type="entry name" value="LysM domain"/>
    <property type="match status" value="2"/>
</dbReference>
<dbReference type="InterPro" id="IPR036779">
    <property type="entry name" value="LysM_dom_sf"/>
</dbReference>
<dbReference type="CDD" id="cd00118">
    <property type="entry name" value="LysM"/>
    <property type="match status" value="2"/>
</dbReference>
<dbReference type="GO" id="GO:0008932">
    <property type="term" value="F:lytic endotransglycosylase activity"/>
    <property type="evidence" value="ECO:0007669"/>
    <property type="project" value="TreeGrafter"/>
</dbReference>
<reference evidence="2" key="1">
    <citation type="submission" date="2016-10" db="EMBL/GenBank/DDBJ databases">
        <authorList>
            <person name="de Groot N.N."/>
        </authorList>
    </citation>
    <scope>NUCLEOTIDE SEQUENCE</scope>
</reference>
<accession>A0A1W1ECF3</accession>
<gene>
    <name evidence="2" type="ORF">MNB_SV-5-848</name>
</gene>
<dbReference type="SMART" id="SM00257">
    <property type="entry name" value="LysM"/>
    <property type="match status" value="2"/>
</dbReference>
<dbReference type="GO" id="GO:0016798">
    <property type="term" value="F:hydrolase activity, acting on glycosyl bonds"/>
    <property type="evidence" value="ECO:0007669"/>
    <property type="project" value="UniProtKB-KW"/>
</dbReference>
<protein>
    <submittedName>
        <fullName evidence="2">Membrane-bound lytic murein transglycosylase D</fullName>
        <ecNumber evidence="2">3.2.1.-</ecNumber>
    </submittedName>
</protein>
<dbReference type="EC" id="3.2.1.-" evidence="2"/>
<feature type="domain" description="LysM" evidence="1">
    <location>
        <begin position="175"/>
        <end position="219"/>
    </location>
</feature>
<keyword evidence="2" id="KW-0378">Hydrolase</keyword>
<dbReference type="Pfam" id="PF01476">
    <property type="entry name" value="LysM"/>
    <property type="match status" value="2"/>
</dbReference>
<proteinExistence type="predicted"/>
<dbReference type="EMBL" id="FPKX01000017">
    <property type="protein sequence ID" value="SFZ97701.1"/>
    <property type="molecule type" value="Genomic_DNA"/>
</dbReference>
<feature type="domain" description="LysM" evidence="1">
    <location>
        <begin position="232"/>
        <end position="276"/>
    </location>
</feature>
<dbReference type="SUPFAM" id="SSF54106">
    <property type="entry name" value="LysM domain"/>
    <property type="match status" value="2"/>
</dbReference>